<name>A0AAD9JMI2_9ANNE</name>
<evidence type="ECO:0000313" key="2">
    <source>
        <dbReference type="Proteomes" id="UP001208570"/>
    </source>
</evidence>
<keyword evidence="2" id="KW-1185">Reference proteome</keyword>
<reference evidence="1" key="1">
    <citation type="journal article" date="2023" name="Mol. Biol. Evol.">
        <title>Third-Generation Sequencing Reveals the Adaptive Role of the Epigenome in Three Deep-Sea Polychaetes.</title>
        <authorList>
            <person name="Perez M."/>
            <person name="Aroh O."/>
            <person name="Sun Y."/>
            <person name="Lan Y."/>
            <person name="Juniper S.K."/>
            <person name="Young C.R."/>
            <person name="Angers B."/>
            <person name="Qian P.Y."/>
        </authorList>
    </citation>
    <scope>NUCLEOTIDE SEQUENCE</scope>
    <source>
        <strain evidence="1">P08H-3</strain>
    </source>
</reference>
<sequence>MSVPEEVNVAFGSGMNREILPLGIPQNRLGNILIPISGDPYLAPGRHENEYFTSFLHQVTSRITSKRGYSLGARTEERMKDNTDLFSPTATTYQKDCSTERVFKTTYKAFNAGAPRFQVWKRDIDWVTPGPAAYEHNVVRNRQVRWDQYFGGTPINFPSITQPSTISRNTGKLPTTKEEKIYQRKLAYLKMYFD</sequence>
<dbReference type="GO" id="GO:0031344">
    <property type="term" value="P:regulation of cell projection organization"/>
    <property type="evidence" value="ECO:0007669"/>
    <property type="project" value="TreeGrafter"/>
</dbReference>
<dbReference type="AlphaFoldDB" id="A0AAD9JMI2"/>
<dbReference type="Proteomes" id="UP001208570">
    <property type="component" value="Unassembled WGS sequence"/>
</dbReference>
<evidence type="ECO:0000313" key="1">
    <source>
        <dbReference type="EMBL" id="KAK2155836.1"/>
    </source>
</evidence>
<dbReference type="PANTHER" id="PTHR31508">
    <property type="entry name" value="PROTEIN PITCHFORK"/>
    <property type="match status" value="1"/>
</dbReference>
<dbReference type="Pfam" id="PF07004">
    <property type="entry name" value="SHIPPO-rpt"/>
    <property type="match status" value="1"/>
</dbReference>
<dbReference type="InterPro" id="IPR033602">
    <property type="entry name" value="CIMAP3"/>
</dbReference>
<dbReference type="InterPro" id="IPR010736">
    <property type="entry name" value="SHIPPO-rpt"/>
</dbReference>
<dbReference type="EMBL" id="JAODUP010000230">
    <property type="protein sequence ID" value="KAK2155836.1"/>
    <property type="molecule type" value="Genomic_DNA"/>
</dbReference>
<protein>
    <submittedName>
        <fullName evidence="1">Uncharacterized protein</fullName>
    </submittedName>
</protein>
<comment type="caution">
    <text evidence="1">The sequence shown here is derived from an EMBL/GenBank/DDBJ whole genome shotgun (WGS) entry which is preliminary data.</text>
</comment>
<proteinExistence type="predicted"/>
<gene>
    <name evidence="1" type="ORF">LSH36_230g06014</name>
</gene>
<organism evidence="1 2">
    <name type="scientific">Paralvinella palmiformis</name>
    <dbReference type="NCBI Taxonomy" id="53620"/>
    <lineage>
        <taxon>Eukaryota</taxon>
        <taxon>Metazoa</taxon>
        <taxon>Spiralia</taxon>
        <taxon>Lophotrochozoa</taxon>
        <taxon>Annelida</taxon>
        <taxon>Polychaeta</taxon>
        <taxon>Sedentaria</taxon>
        <taxon>Canalipalpata</taxon>
        <taxon>Terebellida</taxon>
        <taxon>Terebelliformia</taxon>
        <taxon>Alvinellidae</taxon>
        <taxon>Paralvinella</taxon>
    </lineage>
</organism>
<dbReference type="GO" id="GO:0008092">
    <property type="term" value="F:cytoskeletal protein binding"/>
    <property type="evidence" value="ECO:0007669"/>
    <property type="project" value="TreeGrafter"/>
</dbReference>
<dbReference type="PANTHER" id="PTHR31508:SF2">
    <property type="entry name" value="PROTEIN PITCHFORK"/>
    <property type="match status" value="1"/>
</dbReference>
<accession>A0AAD9JMI2</accession>